<evidence type="ECO:0000256" key="2">
    <source>
        <dbReference type="ARBA" id="ARBA00006702"/>
    </source>
</evidence>
<keyword evidence="12" id="KW-1185">Reference proteome</keyword>
<sequence>MGAYLSQPNTDKASTDEFNELLVVGASSMQGWRNSQEDAHNSILNFDENTSFFAVYDGHGGAEVAQYCADKFPEFLKNLETYKNGQLEVALKDAFLGFDKTLLDPSVVGILKELAGEHNFVDDEEDYGDDEDLAELQEESNLPLNEVLEKYKGLPQTHDLIIMNAGNEENLKLFSPYLRGRRAAALAAEAVNKAVMDPKAQPDGSSTSAAAAAAAKQKPMYEPTDSISNGSTVNQLCVDSVSFKNESCDDQIEESNEMVFKQEVVICSEPMGTITREKGNTTESNKLTKSESNDISKVNRNGQSLKSELTISSTSNDFEKVEKKYNSQEDESTDDDDYEENDLVESPDISSGESSEDCAADDDEDTNEVSDEEETDEDQRANDNFCANMIEEPGKDSGCTAVVCLLHGRDLFVANAGDSRCVISRSGRAIEMSLDHKPEDVEEASRIIRAGGRVTLDGRVNGGLNLSRALGDHAYKTNLELPAEEQMISALPDIKKLIITPEDEFMVLACDGIWNYMSSKEVIDFVRFRLKDKSKKLSNICEELFDNCLAPNTMGDGTGCDNMTAVIVRFKEQLQEVEAAIHPIETDNFLVNTYTPIEKVLNVKTDQSAIKRRASPETVAGDTNLKKKLNLNG</sequence>
<dbReference type="InterPro" id="IPR036457">
    <property type="entry name" value="PPM-type-like_dom_sf"/>
</dbReference>
<evidence type="ECO:0000256" key="8">
    <source>
        <dbReference type="ARBA" id="ARBA00023211"/>
    </source>
</evidence>
<evidence type="ECO:0000256" key="1">
    <source>
        <dbReference type="ARBA" id="ARBA00001936"/>
    </source>
</evidence>
<evidence type="ECO:0000259" key="11">
    <source>
        <dbReference type="PROSITE" id="PS51746"/>
    </source>
</evidence>
<dbReference type="InterPro" id="IPR000222">
    <property type="entry name" value="PP2C_BS"/>
</dbReference>
<keyword evidence="6" id="KW-0460">Magnesium</keyword>
<dbReference type="Pfam" id="PF00481">
    <property type="entry name" value="PP2C"/>
    <property type="match status" value="2"/>
</dbReference>
<keyword evidence="5 9" id="KW-0378">Hydrolase</keyword>
<dbReference type="SUPFAM" id="SSF81606">
    <property type="entry name" value="PP2C-like"/>
    <property type="match status" value="2"/>
</dbReference>
<keyword evidence="7 9" id="KW-0904">Protein phosphatase</keyword>
<dbReference type="PROSITE" id="PS01032">
    <property type="entry name" value="PPM_1"/>
    <property type="match status" value="1"/>
</dbReference>
<dbReference type="CDD" id="cd00143">
    <property type="entry name" value="PP2Cc"/>
    <property type="match status" value="1"/>
</dbReference>
<name>A0ABM4TZ06_DROSZ</name>
<dbReference type="EC" id="3.1.3.16" evidence="3"/>
<evidence type="ECO:0000256" key="9">
    <source>
        <dbReference type="RuleBase" id="RU003465"/>
    </source>
</evidence>
<keyword evidence="8" id="KW-0464">Manganese</keyword>
<proteinExistence type="inferred from homology"/>
<feature type="domain" description="PPM-type phosphatase" evidence="11">
    <location>
        <begin position="23"/>
        <end position="570"/>
    </location>
</feature>
<reference evidence="13" key="1">
    <citation type="submission" date="2025-08" db="UniProtKB">
        <authorList>
            <consortium name="RefSeq"/>
        </authorList>
    </citation>
    <scope>IDENTIFICATION</scope>
</reference>
<dbReference type="InterPro" id="IPR001932">
    <property type="entry name" value="PPM-type_phosphatase-like_dom"/>
</dbReference>
<dbReference type="Proteomes" id="UP001652628">
    <property type="component" value="Unplaced"/>
</dbReference>
<feature type="region of interest" description="Disordered" evidence="10">
    <location>
        <begin position="272"/>
        <end position="301"/>
    </location>
</feature>
<evidence type="ECO:0000256" key="7">
    <source>
        <dbReference type="ARBA" id="ARBA00022912"/>
    </source>
</evidence>
<evidence type="ECO:0000256" key="4">
    <source>
        <dbReference type="ARBA" id="ARBA00022723"/>
    </source>
</evidence>
<feature type="region of interest" description="Disordered" evidence="10">
    <location>
        <begin position="319"/>
        <end position="382"/>
    </location>
</feature>
<comment type="cofactor">
    <cofactor evidence="1">
        <name>Mn(2+)</name>
        <dbReference type="ChEBI" id="CHEBI:29035"/>
    </cofactor>
</comment>
<evidence type="ECO:0000256" key="6">
    <source>
        <dbReference type="ARBA" id="ARBA00022842"/>
    </source>
</evidence>
<feature type="compositionally biased region" description="Basic and acidic residues" evidence="10">
    <location>
        <begin position="275"/>
        <end position="294"/>
    </location>
</feature>
<dbReference type="RefSeq" id="XP_070855185.1">
    <property type="nucleotide sequence ID" value="XM_070999084.1"/>
</dbReference>
<evidence type="ECO:0000313" key="13">
    <source>
        <dbReference type="RefSeq" id="XP_070855185.1"/>
    </source>
</evidence>
<dbReference type="PROSITE" id="PS51746">
    <property type="entry name" value="PPM_2"/>
    <property type="match status" value="1"/>
</dbReference>
<dbReference type="GeneID" id="139354864"/>
<accession>A0ABM4TZ06</accession>
<dbReference type="PANTHER" id="PTHR13832:SF803">
    <property type="entry name" value="PROTEIN PHOSPHATASE 1G"/>
    <property type="match status" value="1"/>
</dbReference>
<feature type="compositionally biased region" description="Acidic residues" evidence="10">
    <location>
        <begin position="328"/>
        <end position="345"/>
    </location>
</feature>
<gene>
    <name evidence="13" type="primary">LOC139354864</name>
</gene>
<protein>
    <recommendedName>
        <fullName evidence="3">protein-serine/threonine phosphatase</fullName>
        <ecNumber evidence="3">3.1.3.16</ecNumber>
    </recommendedName>
</protein>
<dbReference type="InterPro" id="IPR015655">
    <property type="entry name" value="PP2C"/>
</dbReference>
<evidence type="ECO:0000256" key="5">
    <source>
        <dbReference type="ARBA" id="ARBA00022801"/>
    </source>
</evidence>
<dbReference type="SMART" id="SM00332">
    <property type="entry name" value="PP2Cc"/>
    <property type="match status" value="1"/>
</dbReference>
<feature type="region of interest" description="Disordered" evidence="10">
    <location>
        <begin position="197"/>
        <end position="231"/>
    </location>
</feature>
<dbReference type="PANTHER" id="PTHR13832">
    <property type="entry name" value="PROTEIN PHOSPHATASE 2C"/>
    <property type="match status" value="1"/>
</dbReference>
<feature type="compositionally biased region" description="Acidic residues" evidence="10">
    <location>
        <begin position="354"/>
        <end position="377"/>
    </location>
</feature>
<comment type="similarity">
    <text evidence="2 9">Belongs to the PP2C family.</text>
</comment>
<organism evidence="12 13">
    <name type="scientific">Drosophila suzukii</name>
    <name type="common">Spotted-wing drosophila fruit fly</name>
    <dbReference type="NCBI Taxonomy" id="28584"/>
    <lineage>
        <taxon>Eukaryota</taxon>
        <taxon>Metazoa</taxon>
        <taxon>Ecdysozoa</taxon>
        <taxon>Arthropoda</taxon>
        <taxon>Hexapoda</taxon>
        <taxon>Insecta</taxon>
        <taxon>Pterygota</taxon>
        <taxon>Neoptera</taxon>
        <taxon>Endopterygota</taxon>
        <taxon>Diptera</taxon>
        <taxon>Brachycera</taxon>
        <taxon>Muscomorpha</taxon>
        <taxon>Ephydroidea</taxon>
        <taxon>Drosophilidae</taxon>
        <taxon>Drosophila</taxon>
        <taxon>Sophophora</taxon>
    </lineage>
</organism>
<keyword evidence="4" id="KW-0479">Metal-binding</keyword>
<evidence type="ECO:0000313" key="12">
    <source>
        <dbReference type="Proteomes" id="UP001652628"/>
    </source>
</evidence>
<evidence type="ECO:0000256" key="3">
    <source>
        <dbReference type="ARBA" id="ARBA00013081"/>
    </source>
</evidence>
<dbReference type="Gene3D" id="3.60.40.10">
    <property type="entry name" value="PPM-type phosphatase domain"/>
    <property type="match status" value="2"/>
</dbReference>
<evidence type="ECO:0000256" key="10">
    <source>
        <dbReference type="SAM" id="MobiDB-lite"/>
    </source>
</evidence>